<dbReference type="Proteomes" id="UP000184212">
    <property type="component" value="Unassembled WGS sequence"/>
</dbReference>
<dbReference type="RefSeq" id="WP_084138473.1">
    <property type="nucleotide sequence ID" value="NZ_FQWQ01000005.1"/>
</dbReference>
<accession>A0A1M5WTT8</accession>
<evidence type="ECO:0000256" key="1">
    <source>
        <dbReference type="ARBA" id="ARBA00004651"/>
    </source>
</evidence>
<feature type="transmembrane region" description="Helical" evidence="6">
    <location>
        <begin position="516"/>
        <end position="536"/>
    </location>
</feature>
<gene>
    <name evidence="9" type="ORF">SAMN04488109_6006</name>
</gene>
<feature type="domain" description="ABC3 transporter permease C-terminal" evidence="7">
    <location>
        <begin position="763"/>
        <end position="871"/>
    </location>
</feature>
<evidence type="ECO:0000259" key="7">
    <source>
        <dbReference type="Pfam" id="PF02687"/>
    </source>
</evidence>
<keyword evidence="4 6" id="KW-1133">Transmembrane helix</keyword>
<keyword evidence="3 6" id="KW-0812">Transmembrane</keyword>
<dbReference type="AlphaFoldDB" id="A0A1M5WTT8"/>
<evidence type="ECO:0000313" key="10">
    <source>
        <dbReference type="Proteomes" id="UP000184212"/>
    </source>
</evidence>
<dbReference type="OrthoDB" id="8740261at2"/>
<dbReference type="Pfam" id="PF02687">
    <property type="entry name" value="FtsX"/>
    <property type="match status" value="2"/>
</dbReference>
<dbReference type="InterPro" id="IPR025857">
    <property type="entry name" value="MacB_PCD"/>
</dbReference>
<feature type="transmembrane region" description="Helical" evidence="6">
    <location>
        <begin position="843"/>
        <end position="865"/>
    </location>
</feature>
<keyword evidence="5 6" id="KW-0472">Membrane</keyword>
<dbReference type="GO" id="GO:0022857">
    <property type="term" value="F:transmembrane transporter activity"/>
    <property type="evidence" value="ECO:0007669"/>
    <property type="project" value="TreeGrafter"/>
</dbReference>
<dbReference type="InterPro" id="IPR050250">
    <property type="entry name" value="Macrolide_Exporter_MacB"/>
</dbReference>
<feature type="transmembrane region" description="Helical" evidence="6">
    <location>
        <begin position="374"/>
        <end position="396"/>
    </location>
</feature>
<comment type="subcellular location">
    <subcellularLocation>
        <location evidence="1">Cell membrane</location>
        <topology evidence="1">Multi-pass membrane protein</topology>
    </subcellularLocation>
</comment>
<feature type="transmembrane region" description="Helical" evidence="6">
    <location>
        <begin position="463"/>
        <end position="486"/>
    </location>
</feature>
<dbReference type="PANTHER" id="PTHR30572:SF18">
    <property type="entry name" value="ABC-TYPE MACROLIDE FAMILY EXPORT SYSTEM PERMEASE COMPONENT 2"/>
    <property type="match status" value="1"/>
</dbReference>
<feature type="transmembrane region" description="Helical" evidence="6">
    <location>
        <begin position="813"/>
        <end position="831"/>
    </location>
</feature>
<feature type="transmembrane region" description="Helical" evidence="6">
    <location>
        <begin position="430"/>
        <end position="451"/>
    </location>
</feature>
<evidence type="ECO:0000256" key="3">
    <source>
        <dbReference type="ARBA" id="ARBA00022692"/>
    </source>
</evidence>
<dbReference type="GO" id="GO:0005886">
    <property type="term" value="C:plasma membrane"/>
    <property type="evidence" value="ECO:0007669"/>
    <property type="project" value="UniProtKB-SubCell"/>
</dbReference>
<feature type="domain" description="MacB-like periplasmic core" evidence="8">
    <location>
        <begin position="99"/>
        <end position="321"/>
    </location>
</feature>
<proteinExistence type="predicted"/>
<dbReference type="InterPro" id="IPR003838">
    <property type="entry name" value="ABC3_permease_C"/>
</dbReference>
<dbReference type="NCBIfam" id="NF038404">
    <property type="entry name" value="perm_prefix_2"/>
    <property type="match status" value="1"/>
</dbReference>
<dbReference type="InterPro" id="IPR047699">
    <property type="entry name" value="Permease_put_prefix"/>
</dbReference>
<evidence type="ECO:0000256" key="6">
    <source>
        <dbReference type="SAM" id="Phobius"/>
    </source>
</evidence>
<dbReference type="Pfam" id="PF12704">
    <property type="entry name" value="MacB_PCD"/>
    <property type="match status" value="2"/>
</dbReference>
<name>A0A1M5WTT8_9BACT</name>
<feature type="transmembrane region" description="Helical" evidence="6">
    <location>
        <begin position="96"/>
        <end position="116"/>
    </location>
</feature>
<evidence type="ECO:0000259" key="8">
    <source>
        <dbReference type="Pfam" id="PF12704"/>
    </source>
</evidence>
<organism evidence="9 10">
    <name type="scientific">Chryseolinea serpens</name>
    <dbReference type="NCBI Taxonomy" id="947013"/>
    <lineage>
        <taxon>Bacteria</taxon>
        <taxon>Pseudomonadati</taxon>
        <taxon>Bacteroidota</taxon>
        <taxon>Cytophagia</taxon>
        <taxon>Cytophagales</taxon>
        <taxon>Fulvivirgaceae</taxon>
        <taxon>Chryseolinea</taxon>
    </lineage>
</organism>
<keyword evidence="10" id="KW-1185">Reference proteome</keyword>
<evidence type="ECO:0000256" key="4">
    <source>
        <dbReference type="ARBA" id="ARBA00022989"/>
    </source>
</evidence>
<dbReference type="STRING" id="947013.SAMN04488109_6006"/>
<evidence type="ECO:0000256" key="2">
    <source>
        <dbReference type="ARBA" id="ARBA00022475"/>
    </source>
</evidence>
<dbReference type="EMBL" id="FQWQ01000005">
    <property type="protein sequence ID" value="SHH90861.1"/>
    <property type="molecule type" value="Genomic_DNA"/>
</dbReference>
<dbReference type="PANTHER" id="PTHR30572">
    <property type="entry name" value="MEMBRANE COMPONENT OF TRANSPORTER-RELATED"/>
    <property type="match status" value="1"/>
</dbReference>
<feature type="domain" description="MacB-like periplasmic core" evidence="8">
    <location>
        <begin position="525"/>
        <end position="720"/>
    </location>
</feature>
<evidence type="ECO:0000256" key="5">
    <source>
        <dbReference type="ARBA" id="ARBA00023136"/>
    </source>
</evidence>
<sequence length="882" mass="99669">MNKPQPPLWATRLFRSFCNDHLSDAVLGDLVELYERRVSELGKTKADVLFVWNVIQFVQPFALRKKKSSPQNHYAMFRNYFKIAFRSMSRQKMYTGIKIGGFAIGLATCMIIALFIRHELSYDKYYANGPRTYRLYNHYEGPDGGKWTSFPAPLVGILRNEFPEIEKAGRLIPYKWFNAGSNLMRPEDQTENTYEEGFAYADPELLDILEIPMLYGNRDHALDKPNTIVFSRKMADKYFPGQDPVGKTIIFNDDTKRPYMIGGVMENFPPTSHLQYEFLITLTGEEFWKDEQGSWCCWNYNPYIRLRADADPVAFEQKLQSIIKNHYGPFLKEGGSASLEDVLKHHKIRTQAIGDIYLDSDGINDIIPHGDKQYILLFGGIAGFILLLACVNFINLSTAKSANRAKEVGLRKVVGSVRGNLVRQFLTESVLYSLISFILAVAIVWVTLPYFSTFAGKTLAMPWGAWWMFPILIGAALGIGIVAGLYPSFYLSAFKPIDVLKGAVARGSRNSTLRSAMVVFQFTTSIVLIIGTFVIYRQMNFILHTKIGFDKDQVIMIQGANTLGDHRETFKEELLRQSAVASVTSSNYLPVSETNRDQNGFFKEGRSKQDRSIGAQRWYVDTDYIKTLGMKIVEGRDFIPRLASDSSSIIVNQAMVKAMGLKEPVVGQRIENWRVYTIIGVVEDFHFETMKEKIAPLTLVVGNGGSIVAVKVKPGDMRQTIANIQLIWNKIMPNQPFRYTFIDESYARMYQDVERTGNLFAGFSMLAILVACLGLFALSSFMAEQRKKEVSIRLVLGATIGNIFRLLTRSFVIMVLVSFVIASPLGWYMMTRWLEGYSYKTEITWDVFVVAGSAAVVIALLTVSYQAVKVALGNPAANLRSE</sequence>
<reference evidence="9 10" key="1">
    <citation type="submission" date="2016-11" db="EMBL/GenBank/DDBJ databases">
        <authorList>
            <person name="Jaros S."/>
            <person name="Januszkiewicz K."/>
            <person name="Wedrychowicz H."/>
        </authorList>
    </citation>
    <scope>NUCLEOTIDE SEQUENCE [LARGE SCALE GENOMIC DNA]</scope>
    <source>
        <strain evidence="9 10">DSM 24574</strain>
    </source>
</reference>
<feature type="domain" description="ABC3 transporter permease C-terminal" evidence="7">
    <location>
        <begin position="381"/>
        <end position="493"/>
    </location>
</feature>
<feature type="transmembrane region" description="Helical" evidence="6">
    <location>
        <begin position="759"/>
        <end position="778"/>
    </location>
</feature>
<keyword evidence="2" id="KW-1003">Cell membrane</keyword>
<evidence type="ECO:0000313" key="9">
    <source>
        <dbReference type="EMBL" id="SHH90861.1"/>
    </source>
</evidence>
<protein>
    <submittedName>
        <fullName evidence="9">Putative ABC transport system permease protein</fullName>
    </submittedName>
</protein>